<evidence type="ECO:0000313" key="8">
    <source>
        <dbReference type="Proteomes" id="UP000002315"/>
    </source>
</evidence>
<dbReference type="InterPro" id="IPR009025">
    <property type="entry name" value="RBP11-like_dimer"/>
</dbReference>
<keyword evidence="2 5" id="KW-0963">Cytoplasm</keyword>
<dbReference type="HOGENOM" id="CLU_090381_5_0_2"/>
<dbReference type="CDD" id="cd06927">
    <property type="entry name" value="RNAP_L"/>
    <property type="match status" value="1"/>
</dbReference>
<comment type="catalytic activity">
    <reaction evidence="5">
        <text>RNA(n) + a ribonucleoside 5'-triphosphate = RNA(n+1) + diphosphate</text>
        <dbReference type="Rhea" id="RHEA:21248"/>
        <dbReference type="Rhea" id="RHEA-COMP:14527"/>
        <dbReference type="Rhea" id="RHEA-COMP:17342"/>
        <dbReference type="ChEBI" id="CHEBI:33019"/>
        <dbReference type="ChEBI" id="CHEBI:61557"/>
        <dbReference type="ChEBI" id="CHEBI:140395"/>
        <dbReference type="EC" id="2.7.7.6"/>
    </reaction>
</comment>
<evidence type="ECO:0000259" key="6">
    <source>
        <dbReference type="Pfam" id="PF13656"/>
    </source>
</evidence>
<comment type="subcellular location">
    <subcellularLocation>
        <location evidence="5">Cytoplasm</location>
    </subcellularLocation>
</comment>
<dbReference type="STRING" id="523846.Mfer_1015"/>
<dbReference type="PROSITE" id="PS01154">
    <property type="entry name" value="RNA_POL_L_13KD"/>
    <property type="match status" value="1"/>
</dbReference>
<dbReference type="GO" id="GO:0005737">
    <property type="term" value="C:cytoplasm"/>
    <property type="evidence" value="ECO:0007669"/>
    <property type="project" value="UniProtKB-SubCell"/>
</dbReference>
<dbReference type="GO" id="GO:0003677">
    <property type="term" value="F:DNA binding"/>
    <property type="evidence" value="ECO:0007669"/>
    <property type="project" value="InterPro"/>
</dbReference>
<evidence type="ECO:0000313" key="7">
    <source>
        <dbReference type="EMBL" id="ADP77810.1"/>
    </source>
</evidence>
<keyword evidence="8" id="KW-1185">Reference proteome</keyword>
<sequence>MKIKITKETKNELEIILKGENHTFCNLLRKKLLEDKDVEVAAYTIDHPIVGEPRLYVRGKNPKQSLLKAAKNIKENFNEFKKILES</sequence>
<dbReference type="EC" id="2.7.7.6" evidence="5"/>
<comment type="similarity">
    <text evidence="4 5">Belongs to the archaeal Rpo11/eukaryotic RPB11/RPC19 RNA polymerase subunit family.</text>
</comment>
<evidence type="ECO:0000256" key="3">
    <source>
        <dbReference type="ARBA" id="ARBA00023163"/>
    </source>
</evidence>
<accession>E3GW45</accession>
<reference evidence="7 8" key="1">
    <citation type="journal article" date="2010" name="Stand. Genomic Sci.">
        <title>Complete genome sequence of Methanothermus fervidus type strain (V24S).</title>
        <authorList>
            <person name="Anderson I."/>
            <person name="Djao O.D."/>
            <person name="Misra M."/>
            <person name="Chertkov O."/>
            <person name="Nolan M."/>
            <person name="Lucas S."/>
            <person name="Lapidus A."/>
            <person name="Del Rio T.G."/>
            <person name="Tice H."/>
            <person name="Cheng J.F."/>
            <person name="Tapia R."/>
            <person name="Han C."/>
            <person name="Goodwin L."/>
            <person name="Pitluck S."/>
            <person name="Liolios K."/>
            <person name="Ivanova N."/>
            <person name="Mavromatis K."/>
            <person name="Mikhailova N."/>
            <person name="Pati A."/>
            <person name="Brambilla E."/>
            <person name="Chen A."/>
            <person name="Palaniappan K."/>
            <person name="Land M."/>
            <person name="Hauser L."/>
            <person name="Chang Y.J."/>
            <person name="Jeffries C.D."/>
            <person name="Sikorski J."/>
            <person name="Spring S."/>
            <person name="Rohde M."/>
            <person name="Eichinger K."/>
            <person name="Huber H."/>
            <person name="Wirth R."/>
            <person name="Goker M."/>
            <person name="Detter J.C."/>
            <person name="Woyke T."/>
            <person name="Bristow J."/>
            <person name="Eisen J.A."/>
            <person name="Markowitz V."/>
            <person name="Hugenholtz P."/>
            <person name="Klenk H.P."/>
            <person name="Kyrpides N.C."/>
        </authorList>
    </citation>
    <scope>NUCLEOTIDE SEQUENCE [LARGE SCALE GENOMIC DNA]</scope>
    <source>
        <strain evidence="8">ATCC 43054 / DSM 2088 / JCM 10308 / V24 S</strain>
    </source>
</reference>
<dbReference type="EMBL" id="CP002278">
    <property type="protein sequence ID" value="ADP77810.1"/>
    <property type="molecule type" value="Genomic_DNA"/>
</dbReference>
<feature type="domain" description="DNA-directed RNA polymerase RBP11-like dimerisation" evidence="6">
    <location>
        <begin position="12"/>
        <end position="82"/>
    </location>
</feature>
<keyword evidence="5" id="KW-0548">Nucleotidyltransferase</keyword>
<dbReference type="Gene3D" id="3.30.1360.10">
    <property type="entry name" value="RNA polymerase, RBP11-like subunit"/>
    <property type="match status" value="1"/>
</dbReference>
<gene>
    <name evidence="5" type="primary">rpo11</name>
    <name evidence="5" type="synonym">rpoL</name>
    <name evidence="7" type="ordered locus">Mfer_1015</name>
</gene>
<dbReference type="GO" id="GO:0006351">
    <property type="term" value="P:DNA-templated transcription"/>
    <property type="evidence" value="ECO:0007669"/>
    <property type="project" value="UniProtKB-UniRule"/>
</dbReference>
<dbReference type="SUPFAM" id="SSF55257">
    <property type="entry name" value="RBP11-like subunits of RNA polymerase"/>
    <property type="match status" value="1"/>
</dbReference>
<keyword evidence="3 5" id="KW-0804">Transcription</keyword>
<dbReference type="PANTHER" id="PTHR13946">
    <property type="entry name" value="DNA-DIRECTED RNA POLYMERASE I,II,III"/>
    <property type="match status" value="1"/>
</dbReference>
<keyword evidence="5" id="KW-0808">Transferase</keyword>
<evidence type="ECO:0000256" key="4">
    <source>
        <dbReference type="ARBA" id="ARBA00025751"/>
    </source>
</evidence>
<dbReference type="InterPro" id="IPR008193">
    <property type="entry name" value="RNA_pol_Rpb11_13-16kDa_CS"/>
</dbReference>
<dbReference type="GO" id="GO:0003899">
    <property type="term" value="F:DNA-directed RNA polymerase activity"/>
    <property type="evidence" value="ECO:0007669"/>
    <property type="project" value="UniProtKB-UniRule"/>
</dbReference>
<proteinExistence type="inferred from homology"/>
<dbReference type="KEGG" id="mfv:Mfer_1015"/>
<evidence type="ECO:0000256" key="2">
    <source>
        <dbReference type="ARBA" id="ARBA00022490"/>
    </source>
</evidence>
<protein>
    <recommendedName>
        <fullName evidence="5">DNA-directed RNA polymerase subunit Rpo11</fullName>
        <ecNumber evidence="5">2.7.7.6</ecNumber>
    </recommendedName>
    <alternativeName>
        <fullName evidence="5">DNA-directed RNA polymerase subunit L</fullName>
    </alternativeName>
</protein>
<dbReference type="HAMAP" id="MF_00261">
    <property type="entry name" value="RNApol_arch_Rpo11"/>
    <property type="match status" value="1"/>
</dbReference>
<comment type="subunit">
    <text evidence="5">Part of the RNA polymerase complex.</text>
</comment>
<organism evidence="7 8">
    <name type="scientific">Methanothermus fervidus (strain ATCC 43054 / DSM 2088 / JCM 10308 / V24 S)</name>
    <dbReference type="NCBI Taxonomy" id="523846"/>
    <lineage>
        <taxon>Archaea</taxon>
        <taxon>Methanobacteriati</taxon>
        <taxon>Methanobacteriota</taxon>
        <taxon>Methanomada group</taxon>
        <taxon>Methanobacteria</taxon>
        <taxon>Methanobacteriales</taxon>
        <taxon>Methanothermaceae</taxon>
        <taxon>Methanothermus</taxon>
    </lineage>
</organism>
<keyword evidence="1 5" id="KW-0240">DNA-directed RNA polymerase</keyword>
<dbReference type="PANTHER" id="PTHR13946:SF28">
    <property type="entry name" value="DNA-DIRECTED RNA POLYMERASES I AND III SUBUNIT RPAC2"/>
    <property type="match status" value="1"/>
</dbReference>
<dbReference type="InterPro" id="IPR022905">
    <property type="entry name" value="Rpo11-like"/>
</dbReference>
<dbReference type="NCBIfam" id="NF002240">
    <property type="entry name" value="PRK01146.2-4"/>
    <property type="match status" value="1"/>
</dbReference>
<evidence type="ECO:0000256" key="5">
    <source>
        <dbReference type="HAMAP-Rule" id="MF_00261"/>
    </source>
</evidence>
<dbReference type="GO" id="GO:0000428">
    <property type="term" value="C:DNA-directed RNA polymerase complex"/>
    <property type="evidence" value="ECO:0007669"/>
    <property type="project" value="UniProtKB-KW"/>
</dbReference>
<dbReference type="GO" id="GO:0046983">
    <property type="term" value="F:protein dimerization activity"/>
    <property type="evidence" value="ECO:0007669"/>
    <property type="project" value="InterPro"/>
</dbReference>
<dbReference type="Pfam" id="PF13656">
    <property type="entry name" value="RNA_pol_L_2"/>
    <property type="match status" value="1"/>
</dbReference>
<dbReference type="Proteomes" id="UP000002315">
    <property type="component" value="Chromosome"/>
</dbReference>
<dbReference type="InterPro" id="IPR036603">
    <property type="entry name" value="RBP11-like"/>
</dbReference>
<evidence type="ECO:0000256" key="1">
    <source>
        <dbReference type="ARBA" id="ARBA00022478"/>
    </source>
</evidence>
<comment type="function">
    <text evidence="5">DNA-dependent RNA polymerase (RNAP) catalyzes the transcription of DNA into RNA using the four ribonucleoside triphosphates as substrates.</text>
</comment>
<dbReference type="AlphaFoldDB" id="E3GW45"/>
<name>E3GW45_METFV</name>